<sequence length="145" mass="17078">MSLKAIYKYETYVLKLNYMRIPCIAEKINNCSEPIFKKVIDDKGIYLWMFDCKEVIEPRKDDYVFQLSISVGDIEPDLFDIGYYAATQNKLMGSQKDFIEELEDIFYEEVEKANSENYKVKLAINNYFEHYVAKGCEIPFVLDVD</sequence>
<accession>E0S4B2</accession>
<evidence type="ECO:0000313" key="2">
    <source>
        <dbReference type="Proteomes" id="UP000001299"/>
    </source>
</evidence>
<keyword evidence="1" id="KW-0614">Plasmid</keyword>
<dbReference type="HOGENOM" id="CLU_1783282_0_0_9"/>
<gene>
    <name evidence="1" type="ordered locus">bpr_II307</name>
</gene>
<name>E0S4B2_BUTPB</name>
<proteinExistence type="predicted"/>
<geneLocation type="plasmid" evidence="1 2">
    <name>pCY360</name>
</geneLocation>
<reference evidence="1 2" key="1">
    <citation type="journal article" date="2010" name="PLoS ONE">
        <title>The glycobiome of the rumen bacterium Butyrivibrio proteoclasticus B316(T) highlights adaptation to a polysaccharide-rich environment.</title>
        <authorList>
            <person name="Kelly W.J."/>
            <person name="Leahy S.C."/>
            <person name="Altermann E."/>
            <person name="Yeoman C.J."/>
            <person name="Dunne J.C."/>
            <person name="Kong Z."/>
            <person name="Pacheco D.M."/>
            <person name="Li D."/>
            <person name="Noel S.J."/>
            <person name="Moon C.D."/>
            <person name="Cookson A.L."/>
            <person name="Attwood G.T."/>
        </authorList>
    </citation>
    <scope>NUCLEOTIDE SEQUENCE [LARGE SCALE GENOMIC DNA]</scope>
    <source>
        <strain evidence="2">ATCC 51982 / DSM 14932 / B316</strain>
        <plasmid evidence="2">Plasmid pCY360</plasmid>
    </source>
</reference>
<evidence type="ECO:0000313" key="1">
    <source>
        <dbReference type="EMBL" id="ADL36244.1"/>
    </source>
</evidence>
<dbReference type="AlphaFoldDB" id="E0S4B2"/>
<protein>
    <submittedName>
        <fullName evidence="1">Uncharacterized protein</fullName>
    </submittedName>
</protein>
<dbReference type="KEGG" id="bpb:bpr_II307"/>
<organism evidence="1 2">
    <name type="scientific">Butyrivibrio proteoclasticus (strain ATCC 51982 / DSM 14932 / B316)</name>
    <name type="common">Clostridium proteoclasticum</name>
    <dbReference type="NCBI Taxonomy" id="515622"/>
    <lineage>
        <taxon>Bacteria</taxon>
        <taxon>Bacillati</taxon>
        <taxon>Bacillota</taxon>
        <taxon>Clostridia</taxon>
        <taxon>Lachnospirales</taxon>
        <taxon>Lachnospiraceae</taxon>
        <taxon>Butyrivibrio</taxon>
    </lineage>
</organism>
<dbReference type="Proteomes" id="UP000001299">
    <property type="component" value="Plasmid pCY360"/>
</dbReference>
<dbReference type="RefSeq" id="WP_013282893.1">
    <property type="nucleotide sequence ID" value="NC_014389.1"/>
</dbReference>
<dbReference type="EMBL" id="CP001812">
    <property type="protein sequence ID" value="ADL36244.1"/>
    <property type="molecule type" value="Genomic_DNA"/>
</dbReference>
<keyword evidence="2" id="KW-1185">Reference proteome</keyword>